<dbReference type="Proteomes" id="UP000005536">
    <property type="component" value="Unassembled WGS sequence"/>
</dbReference>
<protein>
    <submittedName>
        <fullName evidence="1">Uncharacterized protein</fullName>
    </submittedName>
</protein>
<reference evidence="1 2" key="1">
    <citation type="submission" date="2010-02" db="EMBL/GenBank/DDBJ databases">
        <authorList>
            <person name="Weinstock G."/>
            <person name="Sodergren E."/>
            <person name="Clifton S."/>
            <person name="Fulton L."/>
            <person name="Fulton B."/>
            <person name="Courtney L."/>
            <person name="Fronick C."/>
            <person name="Harrison M."/>
            <person name="Strong C."/>
            <person name="Farmer C."/>
            <person name="Delahaunty K."/>
            <person name="Markovic C."/>
            <person name="Hall O."/>
            <person name="Minx P."/>
            <person name="Tomlinson C."/>
            <person name="Mitreva M."/>
            <person name="Nelson J."/>
            <person name="Hou S."/>
            <person name="Wollam A."/>
            <person name="Pepin K.H."/>
            <person name="Johnson M."/>
            <person name="Bhonagiri V."/>
            <person name="Zhang X."/>
            <person name="Suruliraj S."/>
            <person name="Warren W."/>
            <person name="Chinwalla A."/>
            <person name="Mardis E.R."/>
            <person name="Wilson R.K."/>
        </authorList>
    </citation>
    <scope>NUCLEOTIDE SEQUENCE [LARGE SCALE GENOMIC DNA]</scope>
    <source>
        <strain evidence="1 2">ATCC 29315</strain>
    </source>
</reference>
<evidence type="ECO:0000313" key="2">
    <source>
        <dbReference type="Proteomes" id="UP000005536"/>
    </source>
</evidence>
<organism evidence="1 2">
    <name type="scientific">Neisseria elongata subsp. glycolytica ATCC 29315</name>
    <dbReference type="NCBI Taxonomy" id="546263"/>
    <lineage>
        <taxon>Bacteria</taxon>
        <taxon>Pseudomonadati</taxon>
        <taxon>Pseudomonadota</taxon>
        <taxon>Betaproteobacteria</taxon>
        <taxon>Neisseriales</taxon>
        <taxon>Neisseriaceae</taxon>
        <taxon>Neisseria</taxon>
    </lineage>
</organism>
<dbReference type="AlphaFoldDB" id="D4DRG5"/>
<comment type="caution">
    <text evidence="1">The sequence shown here is derived from an EMBL/GenBank/DDBJ whole genome shotgun (WGS) entry which is preliminary data.</text>
</comment>
<evidence type="ECO:0000313" key="1">
    <source>
        <dbReference type="EMBL" id="EFE49566.1"/>
    </source>
</evidence>
<gene>
    <name evidence="1" type="ORF">NEIELOOT_01657</name>
</gene>
<accession>D4DRG5</accession>
<sequence length="58" mass="6733">MPESVRWYVSWKAPDCGIAVSAIPFFICDTQNMRQDSAALNRLFGKRGILYQIYLFFP</sequence>
<name>D4DRG5_NEIEG</name>
<dbReference type="EMBL" id="ADBF01000043">
    <property type="protein sequence ID" value="EFE49566.1"/>
    <property type="molecule type" value="Genomic_DNA"/>
</dbReference>
<proteinExistence type="predicted"/>